<dbReference type="RefSeq" id="WP_263248870.1">
    <property type="nucleotide sequence ID" value="NZ_BAABLT010000004.1"/>
</dbReference>
<dbReference type="Proteomes" id="UP001597018">
    <property type="component" value="Unassembled WGS sequence"/>
</dbReference>
<proteinExistence type="predicted"/>
<evidence type="ECO:0000313" key="2">
    <source>
        <dbReference type="Proteomes" id="UP001597018"/>
    </source>
</evidence>
<organism evidence="1 2">
    <name type="scientific">Saccharopolyspora rosea</name>
    <dbReference type="NCBI Taxonomy" id="524884"/>
    <lineage>
        <taxon>Bacteria</taxon>
        <taxon>Bacillati</taxon>
        <taxon>Actinomycetota</taxon>
        <taxon>Actinomycetes</taxon>
        <taxon>Pseudonocardiales</taxon>
        <taxon>Pseudonocardiaceae</taxon>
        <taxon>Saccharopolyspora</taxon>
    </lineage>
</organism>
<dbReference type="EMBL" id="JBHTIW010000011">
    <property type="protein sequence ID" value="MFD0921236.1"/>
    <property type="molecule type" value="Genomic_DNA"/>
</dbReference>
<name>A0ABW3FXE8_9PSEU</name>
<evidence type="ECO:0000313" key="1">
    <source>
        <dbReference type="EMBL" id="MFD0921236.1"/>
    </source>
</evidence>
<reference evidence="2" key="1">
    <citation type="journal article" date="2019" name="Int. J. Syst. Evol. Microbiol.">
        <title>The Global Catalogue of Microorganisms (GCM) 10K type strain sequencing project: providing services to taxonomists for standard genome sequencing and annotation.</title>
        <authorList>
            <consortium name="The Broad Institute Genomics Platform"/>
            <consortium name="The Broad Institute Genome Sequencing Center for Infectious Disease"/>
            <person name="Wu L."/>
            <person name="Ma J."/>
        </authorList>
    </citation>
    <scope>NUCLEOTIDE SEQUENCE [LARGE SCALE GENOMIC DNA]</scope>
    <source>
        <strain evidence="2">CCUG 56401</strain>
    </source>
</reference>
<accession>A0ABW3FXE8</accession>
<keyword evidence="2" id="KW-1185">Reference proteome</keyword>
<evidence type="ECO:0008006" key="3">
    <source>
        <dbReference type="Google" id="ProtNLM"/>
    </source>
</evidence>
<protein>
    <recommendedName>
        <fullName evidence="3">Lsr2 protein</fullName>
    </recommendedName>
</protein>
<gene>
    <name evidence="1" type="ORF">ACFQ16_15925</name>
</gene>
<comment type="caution">
    <text evidence="1">The sequence shown here is derived from an EMBL/GenBank/DDBJ whole genome shotgun (WGS) entry which is preliminary data.</text>
</comment>
<sequence>MSEEFAVSSQLTQEIAEWDREFQQIFDPEDPLSSDFPDEATEQRWRERGRQLAGRLAEELGPHVRVTYFKEVVQQGAESSEQHDD</sequence>